<dbReference type="GeneID" id="9184924"/>
<dbReference type="InParanoid" id="D5GER9"/>
<dbReference type="GO" id="GO:0005730">
    <property type="term" value="C:nucleolus"/>
    <property type="evidence" value="ECO:0007669"/>
    <property type="project" value="TreeGrafter"/>
</dbReference>
<evidence type="ECO:0000313" key="4">
    <source>
        <dbReference type="Proteomes" id="UP000006911"/>
    </source>
</evidence>
<gene>
    <name evidence="3" type="ORF">GSTUM_00001347001</name>
</gene>
<dbReference type="Proteomes" id="UP000006911">
    <property type="component" value="Unassembled WGS sequence"/>
</dbReference>
<dbReference type="STRING" id="656061.D5GER9"/>
<feature type="region of interest" description="Disordered" evidence="1">
    <location>
        <begin position="15"/>
        <end position="47"/>
    </location>
</feature>
<dbReference type="GO" id="GO:0000049">
    <property type="term" value="F:tRNA binding"/>
    <property type="evidence" value="ECO:0007669"/>
    <property type="project" value="TreeGrafter"/>
</dbReference>
<dbReference type="HOGENOM" id="CLU_947294_0_0_1"/>
<dbReference type="EMBL" id="FN430185">
    <property type="protein sequence ID" value="CAZ83012.1"/>
    <property type="molecule type" value="Genomic_DNA"/>
</dbReference>
<evidence type="ECO:0000256" key="1">
    <source>
        <dbReference type="SAM" id="MobiDB-lite"/>
    </source>
</evidence>
<dbReference type="eggNOG" id="KOG2036">
    <property type="taxonomic scope" value="Eukaryota"/>
</dbReference>
<dbReference type="PANTHER" id="PTHR10925">
    <property type="entry name" value="N-ACETYLTRANSFERASE 10"/>
    <property type="match status" value="1"/>
</dbReference>
<feature type="domain" description="N-acetyltransferase" evidence="2">
    <location>
        <begin position="85"/>
        <end position="118"/>
    </location>
</feature>
<proteinExistence type="predicted"/>
<dbReference type="PANTHER" id="PTHR10925:SF5">
    <property type="entry name" value="RNA CYTIDINE ACETYLTRANSFERASE"/>
    <property type="match status" value="1"/>
</dbReference>
<sequence>MEPCPGFIASTITGETADRCGKTSKESDAAGYRGGSSGEARRSEPITYVPNDPALNILCLDTALPSNGSTMHGTPDAAEHEPFLPLEGLISRESVQQSLARRKRGGGDTIPWLFSQQVSTLLWSMGPEFSNSSLTFTKASFDHPTKELPMSMSKFCVTDEEIENSTPQTDNIKIRGRKSLPPVLLRMSEKRPDAQRYIGFSGKKPKFAPVYLQRMVPELIGEHSRVMIKTMASKNNDWLGGLQQPESLKMPGQCFQVRRILVSAFQLFKVCQQYTNPIAALKRHNWVNTAHLSI</sequence>
<dbReference type="KEGG" id="tml:GSTUM_00001347001"/>
<evidence type="ECO:0000313" key="3">
    <source>
        <dbReference type="EMBL" id="CAZ83012.1"/>
    </source>
</evidence>
<dbReference type="Pfam" id="PF13718">
    <property type="entry name" value="GNAT_acetyltr_2"/>
    <property type="match status" value="2"/>
</dbReference>
<name>D5GER9_TUBMM</name>
<feature type="domain" description="N-acetyltransferase" evidence="2">
    <location>
        <begin position="160"/>
        <end position="231"/>
    </location>
</feature>
<dbReference type="RefSeq" id="XP_002838821.1">
    <property type="nucleotide sequence ID" value="XM_002838775.1"/>
</dbReference>
<dbReference type="GO" id="GO:1990883">
    <property type="term" value="F:18S rRNA cytidine N-acetyltransferase activity"/>
    <property type="evidence" value="ECO:0007669"/>
    <property type="project" value="TreeGrafter"/>
</dbReference>
<evidence type="ECO:0000259" key="2">
    <source>
        <dbReference type="Pfam" id="PF13718"/>
    </source>
</evidence>
<dbReference type="GO" id="GO:1904812">
    <property type="term" value="P:rRNA acetylation involved in maturation of SSU-rRNA"/>
    <property type="evidence" value="ECO:0007669"/>
    <property type="project" value="TreeGrafter"/>
</dbReference>
<dbReference type="AlphaFoldDB" id="D5GER9"/>
<dbReference type="InterPro" id="IPR032672">
    <property type="entry name" value="TmcA/NAT10/Kre33"/>
</dbReference>
<dbReference type="InterPro" id="IPR000182">
    <property type="entry name" value="GNAT_dom"/>
</dbReference>
<keyword evidence="4" id="KW-1185">Reference proteome</keyword>
<dbReference type="GO" id="GO:0030686">
    <property type="term" value="C:90S preribosome"/>
    <property type="evidence" value="ECO:0007669"/>
    <property type="project" value="TreeGrafter"/>
</dbReference>
<reference evidence="3 4" key="1">
    <citation type="journal article" date="2010" name="Nature">
        <title>Perigord black truffle genome uncovers evolutionary origins and mechanisms of symbiosis.</title>
        <authorList>
            <person name="Martin F."/>
            <person name="Kohler A."/>
            <person name="Murat C."/>
            <person name="Balestrini R."/>
            <person name="Coutinho P.M."/>
            <person name="Jaillon O."/>
            <person name="Montanini B."/>
            <person name="Morin E."/>
            <person name="Noel B."/>
            <person name="Percudani R."/>
            <person name="Porcel B."/>
            <person name="Rubini A."/>
            <person name="Amicucci A."/>
            <person name="Amselem J."/>
            <person name="Anthouard V."/>
            <person name="Arcioni S."/>
            <person name="Artiguenave F."/>
            <person name="Aury J.M."/>
            <person name="Ballario P."/>
            <person name="Bolchi A."/>
            <person name="Brenna A."/>
            <person name="Brun A."/>
            <person name="Buee M."/>
            <person name="Cantarel B."/>
            <person name="Chevalier G."/>
            <person name="Couloux A."/>
            <person name="Da Silva C."/>
            <person name="Denoeud F."/>
            <person name="Duplessis S."/>
            <person name="Ghignone S."/>
            <person name="Hilselberger B."/>
            <person name="Iotti M."/>
            <person name="Marcais B."/>
            <person name="Mello A."/>
            <person name="Miranda M."/>
            <person name="Pacioni G."/>
            <person name="Quesneville H."/>
            <person name="Riccioni C."/>
            <person name="Ruotolo R."/>
            <person name="Splivallo R."/>
            <person name="Stocchi V."/>
            <person name="Tisserant E."/>
            <person name="Viscomi A.R."/>
            <person name="Zambonelli A."/>
            <person name="Zampieri E."/>
            <person name="Henrissat B."/>
            <person name="Lebrun M.H."/>
            <person name="Paolocci F."/>
            <person name="Bonfante P."/>
            <person name="Ottonello S."/>
            <person name="Wincker P."/>
        </authorList>
    </citation>
    <scope>NUCLEOTIDE SEQUENCE [LARGE SCALE GENOMIC DNA]</scope>
    <source>
        <strain evidence="3 4">Mel28</strain>
    </source>
</reference>
<feature type="compositionally biased region" description="Basic and acidic residues" evidence="1">
    <location>
        <begin position="16"/>
        <end position="28"/>
    </location>
</feature>
<organism evidence="3 4">
    <name type="scientific">Tuber melanosporum (strain Mel28)</name>
    <name type="common">Perigord black truffle</name>
    <dbReference type="NCBI Taxonomy" id="656061"/>
    <lineage>
        <taxon>Eukaryota</taxon>
        <taxon>Fungi</taxon>
        <taxon>Dikarya</taxon>
        <taxon>Ascomycota</taxon>
        <taxon>Pezizomycotina</taxon>
        <taxon>Pezizomycetes</taxon>
        <taxon>Pezizales</taxon>
        <taxon>Tuberaceae</taxon>
        <taxon>Tuber</taxon>
    </lineage>
</organism>
<protein>
    <submittedName>
        <fullName evidence="3">(Perigord truffle) hypothetical protein</fullName>
    </submittedName>
</protein>
<accession>D5GER9</accession>